<reference evidence="8 9" key="1">
    <citation type="submission" date="2013-03" db="EMBL/GenBank/DDBJ databases">
        <title>The Genome Sequence of Capronia coronata CBS 617.96.</title>
        <authorList>
            <consortium name="The Broad Institute Genomics Platform"/>
            <person name="Cuomo C."/>
            <person name="de Hoog S."/>
            <person name="Gorbushina A."/>
            <person name="Walker B."/>
            <person name="Young S.K."/>
            <person name="Zeng Q."/>
            <person name="Gargeya S."/>
            <person name="Fitzgerald M."/>
            <person name="Haas B."/>
            <person name="Abouelleil A."/>
            <person name="Allen A.W."/>
            <person name="Alvarado L."/>
            <person name="Arachchi H.M."/>
            <person name="Berlin A.M."/>
            <person name="Chapman S.B."/>
            <person name="Gainer-Dewar J."/>
            <person name="Goldberg J."/>
            <person name="Griggs A."/>
            <person name="Gujja S."/>
            <person name="Hansen M."/>
            <person name="Howarth C."/>
            <person name="Imamovic A."/>
            <person name="Ireland A."/>
            <person name="Larimer J."/>
            <person name="McCowan C."/>
            <person name="Murphy C."/>
            <person name="Pearson M."/>
            <person name="Poon T.W."/>
            <person name="Priest M."/>
            <person name="Roberts A."/>
            <person name="Saif S."/>
            <person name="Shea T."/>
            <person name="Sisk P."/>
            <person name="Sykes S."/>
            <person name="Wortman J."/>
            <person name="Nusbaum C."/>
            <person name="Birren B."/>
        </authorList>
    </citation>
    <scope>NUCLEOTIDE SEQUENCE [LARGE SCALE GENOMIC DNA]</scope>
    <source>
        <strain evidence="8 9">CBS 617.96</strain>
    </source>
</reference>
<dbReference type="GeneID" id="19158125"/>
<evidence type="ECO:0000259" key="7">
    <source>
        <dbReference type="Pfam" id="PF01494"/>
    </source>
</evidence>
<keyword evidence="6" id="KW-0732">Signal</keyword>
<feature type="signal peptide" evidence="6">
    <location>
        <begin position="1"/>
        <end position="19"/>
    </location>
</feature>
<feature type="chain" id="PRO_5004933805" description="FAD-binding domain-containing protein" evidence="6">
    <location>
        <begin position="20"/>
        <end position="393"/>
    </location>
</feature>
<evidence type="ECO:0000313" key="9">
    <source>
        <dbReference type="Proteomes" id="UP000019484"/>
    </source>
</evidence>
<dbReference type="InterPro" id="IPR002938">
    <property type="entry name" value="FAD-bd"/>
</dbReference>
<sequence length="393" mass="42082">MSSPHILIIGSGLGGLTLAQALKKNGVPFTVFERDASATARAQGYRFRLHEGSEALQWCLPADMFGLFERTCGNTELGITMIDPITATVTKEMDGADPSQKNRPGGTNGPVGKAYTVDRTMFRSLLLLGLESDVQFSKRFTHYTTSDAGVTAHFSDSTTASGTFLVGAEGVHSPVRKQFLPDHKHVDTGGRFVYGKTLLTPELRARFPAAGMSRMTLITDNTPMTLFQEPVVFAHDASVESHGLLHPVKDYMYWVLLSRPETFGLPDSQLVGLTGQPAADLTLKVTQHWDPAIRSMLELQSVEQTCAMRIASVKPDLPAWTPSAQVAVLGDAVHAMSPTGAQGANVAIKDAASLAKVIVAGVTAEGVGPVRGGDEGGGEAGDRRELFRRQAHV</sequence>
<dbReference type="GO" id="GO:0004497">
    <property type="term" value="F:monooxygenase activity"/>
    <property type="evidence" value="ECO:0007669"/>
    <property type="project" value="UniProtKB-KW"/>
</dbReference>
<proteinExistence type="predicted"/>
<protein>
    <recommendedName>
        <fullName evidence="7">FAD-binding domain-containing protein</fullName>
    </recommendedName>
</protein>
<keyword evidence="9" id="KW-1185">Reference proteome</keyword>
<dbReference type="OrthoDB" id="47494at2759"/>
<accession>W9YPL6</accession>
<dbReference type="Pfam" id="PF01494">
    <property type="entry name" value="FAD_binding_3"/>
    <property type="match status" value="1"/>
</dbReference>
<dbReference type="STRING" id="1182541.W9YPL6"/>
<evidence type="ECO:0000256" key="5">
    <source>
        <dbReference type="ARBA" id="ARBA00023033"/>
    </source>
</evidence>
<dbReference type="Proteomes" id="UP000019484">
    <property type="component" value="Unassembled WGS sequence"/>
</dbReference>
<dbReference type="Pfam" id="PF13450">
    <property type="entry name" value="NAD_binding_8"/>
    <property type="match status" value="1"/>
</dbReference>
<evidence type="ECO:0000256" key="6">
    <source>
        <dbReference type="SAM" id="SignalP"/>
    </source>
</evidence>
<dbReference type="PRINTS" id="PR00420">
    <property type="entry name" value="RNGMNOXGNASE"/>
</dbReference>
<keyword evidence="4" id="KW-0560">Oxidoreductase</keyword>
<comment type="caution">
    <text evidence="8">The sequence shown here is derived from an EMBL/GenBank/DDBJ whole genome shotgun (WGS) entry which is preliminary data.</text>
</comment>
<dbReference type="SUPFAM" id="SSF51905">
    <property type="entry name" value="FAD/NAD(P)-binding domain"/>
    <property type="match status" value="1"/>
</dbReference>
<dbReference type="HOGENOM" id="CLU_009665_3_0_1"/>
<dbReference type="AlphaFoldDB" id="W9YPL6"/>
<dbReference type="RefSeq" id="XP_007722326.1">
    <property type="nucleotide sequence ID" value="XM_007724136.1"/>
</dbReference>
<dbReference type="PANTHER" id="PTHR47178">
    <property type="entry name" value="MONOOXYGENASE, FAD-BINDING"/>
    <property type="match status" value="1"/>
</dbReference>
<evidence type="ECO:0000256" key="1">
    <source>
        <dbReference type="ARBA" id="ARBA00001974"/>
    </source>
</evidence>
<dbReference type="Gene3D" id="3.50.50.60">
    <property type="entry name" value="FAD/NAD(P)-binding domain"/>
    <property type="match status" value="1"/>
</dbReference>
<organism evidence="8 9">
    <name type="scientific">Capronia coronata CBS 617.96</name>
    <dbReference type="NCBI Taxonomy" id="1182541"/>
    <lineage>
        <taxon>Eukaryota</taxon>
        <taxon>Fungi</taxon>
        <taxon>Dikarya</taxon>
        <taxon>Ascomycota</taxon>
        <taxon>Pezizomycotina</taxon>
        <taxon>Eurotiomycetes</taxon>
        <taxon>Chaetothyriomycetidae</taxon>
        <taxon>Chaetothyriales</taxon>
        <taxon>Herpotrichiellaceae</taxon>
        <taxon>Capronia</taxon>
    </lineage>
</organism>
<dbReference type="EMBL" id="AMWN01000002">
    <property type="protein sequence ID" value="EXJ94832.1"/>
    <property type="molecule type" value="Genomic_DNA"/>
</dbReference>
<keyword evidence="5" id="KW-0503">Monooxygenase</keyword>
<evidence type="ECO:0000256" key="2">
    <source>
        <dbReference type="ARBA" id="ARBA00022630"/>
    </source>
</evidence>
<dbReference type="GO" id="GO:0071949">
    <property type="term" value="F:FAD binding"/>
    <property type="evidence" value="ECO:0007669"/>
    <property type="project" value="InterPro"/>
</dbReference>
<dbReference type="PANTHER" id="PTHR47178:SF5">
    <property type="entry name" value="FAD-BINDING DOMAIN-CONTAINING PROTEIN"/>
    <property type="match status" value="1"/>
</dbReference>
<evidence type="ECO:0000313" key="8">
    <source>
        <dbReference type="EMBL" id="EXJ94832.1"/>
    </source>
</evidence>
<keyword evidence="2" id="KW-0285">Flavoprotein</keyword>
<name>W9YPL6_9EURO</name>
<gene>
    <name evidence="8" type="ORF">A1O1_03230</name>
</gene>
<dbReference type="InterPro" id="IPR036188">
    <property type="entry name" value="FAD/NAD-bd_sf"/>
</dbReference>
<evidence type="ECO:0000256" key="3">
    <source>
        <dbReference type="ARBA" id="ARBA00022827"/>
    </source>
</evidence>
<dbReference type="eggNOG" id="KOG2614">
    <property type="taxonomic scope" value="Eukaryota"/>
</dbReference>
<comment type="cofactor">
    <cofactor evidence="1">
        <name>FAD</name>
        <dbReference type="ChEBI" id="CHEBI:57692"/>
    </cofactor>
</comment>
<evidence type="ECO:0000256" key="4">
    <source>
        <dbReference type="ARBA" id="ARBA00023002"/>
    </source>
</evidence>
<keyword evidence="3" id="KW-0274">FAD</keyword>
<feature type="domain" description="FAD-binding" evidence="7">
    <location>
        <begin position="326"/>
        <end position="361"/>
    </location>
</feature>